<dbReference type="Proteomes" id="UP000182764">
    <property type="component" value="Unassembled WGS sequence"/>
</dbReference>
<keyword evidence="1" id="KW-0805">Transcription regulation</keyword>
<dbReference type="AlphaFoldDB" id="A0A1H7VBH5"/>
<evidence type="ECO:0000259" key="4">
    <source>
        <dbReference type="PROSITE" id="PS50995"/>
    </source>
</evidence>
<evidence type="ECO:0000313" key="6">
    <source>
        <dbReference type="Proteomes" id="UP000182764"/>
    </source>
</evidence>
<evidence type="ECO:0000256" key="1">
    <source>
        <dbReference type="ARBA" id="ARBA00023015"/>
    </source>
</evidence>
<dbReference type="PROSITE" id="PS50995">
    <property type="entry name" value="HTH_MARR_2"/>
    <property type="match status" value="1"/>
</dbReference>
<dbReference type="EMBL" id="FOBM01000002">
    <property type="protein sequence ID" value="SEM06593.1"/>
    <property type="molecule type" value="Genomic_DNA"/>
</dbReference>
<dbReference type="InterPro" id="IPR036390">
    <property type="entry name" value="WH_DNA-bd_sf"/>
</dbReference>
<dbReference type="Gene3D" id="1.10.10.10">
    <property type="entry name" value="Winged helix-like DNA-binding domain superfamily/Winged helix DNA-binding domain"/>
    <property type="match status" value="1"/>
</dbReference>
<dbReference type="RefSeq" id="WP_074596047.1">
    <property type="nucleotide sequence ID" value="NZ_FNUH01000003.1"/>
</dbReference>
<sequence>MHNNIQEYLDTCLVFSIKKLDRALDKFMEKYFQKLGLTPSYATILTILNEENGKVQKDIAELLCITPPTLTRLIEKLTYKGYVQIISEGRTKRIYLTDKAREIMPEIQKAFHESKQHLEKLIKNDNTNNLVVELNKITKNIH</sequence>
<protein>
    <submittedName>
        <fullName evidence="5">DNA-binding transcriptional regulator, MarR family</fullName>
    </submittedName>
</protein>
<evidence type="ECO:0000256" key="3">
    <source>
        <dbReference type="ARBA" id="ARBA00023163"/>
    </source>
</evidence>
<dbReference type="InterPro" id="IPR000835">
    <property type="entry name" value="HTH_MarR-typ"/>
</dbReference>
<dbReference type="SUPFAM" id="SSF46785">
    <property type="entry name" value="Winged helix' DNA-binding domain"/>
    <property type="match status" value="1"/>
</dbReference>
<name>A0A1H7VBH5_9STRE</name>
<dbReference type="InterPro" id="IPR036388">
    <property type="entry name" value="WH-like_DNA-bd_sf"/>
</dbReference>
<reference evidence="5 6" key="1">
    <citation type="submission" date="2016-10" db="EMBL/GenBank/DDBJ databases">
        <authorList>
            <person name="de Groot N.N."/>
        </authorList>
    </citation>
    <scope>NUCLEOTIDE SEQUENCE [LARGE SCALE GENOMIC DNA]</scope>
    <source>
        <strain evidence="5 6">VTM1R29</strain>
    </source>
</reference>
<gene>
    <name evidence="5" type="ORF">SAMN04487839_102173</name>
</gene>
<keyword evidence="2 5" id="KW-0238">DNA-binding</keyword>
<dbReference type="PANTHER" id="PTHR42756">
    <property type="entry name" value="TRANSCRIPTIONAL REGULATOR, MARR"/>
    <property type="match status" value="1"/>
</dbReference>
<accession>A0A1H7VBH5</accession>
<feature type="domain" description="HTH marR-type" evidence="4">
    <location>
        <begin position="10"/>
        <end position="139"/>
    </location>
</feature>
<evidence type="ECO:0000313" key="5">
    <source>
        <dbReference type="EMBL" id="SEM06593.1"/>
    </source>
</evidence>
<proteinExistence type="predicted"/>
<keyword evidence="3" id="KW-0804">Transcription</keyword>
<dbReference type="GO" id="GO:0003677">
    <property type="term" value="F:DNA binding"/>
    <property type="evidence" value="ECO:0007669"/>
    <property type="project" value="UniProtKB-KW"/>
</dbReference>
<dbReference type="SMART" id="SM00347">
    <property type="entry name" value="HTH_MARR"/>
    <property type="match status" value="1"/>
</dbReference>
<dbReference type="Pfam" id="PF01047">
    <property type="entry name" value="MarR"/>
    <property type="match status" value="1"/>
</dbReference>
<evidence type="ECO:0000256" key="2">
    <source>
        <dbReference type="ARBA" id="ARBA00023125"/>
    </source>
</evidence>
<dbReference type="GO" id="GO:0003700">
    <property type="term" value="F:DNA-binding transcription factor activity"/>
    <property type="evidence" value="ECO:0007669"/>
    <property type="project" value="InterPro"/>
</dbReference>
<organism evidence="5 6">
    <name type="scientific">Streptococcus gallolyticus</name>
    <dbReference type="NCBI Taxonomy" id="315405"/>
    <lineage>
        <taxon>Bacteria</taxon>
        <taxon>Bacillati</taxon>
        <taxon>Bacillota</taxon>
        <taxon>Bacilli</taxon>
        <taxon>Lactobacillales</taxon>
        <taxon>Streptococcaceae</taxon>
        <taxon>Streptococcus</taxon>
    </lineage>
</organism>
<dbReference type="PANTHER" id="PTHR42756:SF1">
    <property type="entry name" value="TRANSCRIPTIONAL REPRESSOR OF EMRAB OPERON"/>
    <property type="match status" value="1"/>
</dbReference>